<evidence type="ECO:0000313" key="2">
    <source>
        <dbReference type="EMBL" id="AYE62256.1"/>
    </source>
</evidence>
<evidence type="ECO:0000313" key="7">
    <source>
        <dbReference type="Proteomes" id="UP000601587"/>
    </source>
</evidence>
<name>A0A0D5MJH3_LACHE</name>
<organism evidence="4 7">
    <name type="scientific">Lactobacillus helveticus</name>
    <name type="common">Lactobacillus suntoryeus</name>
    <dbReference type="NCBI Taxonomy" id="1587"/>
    <lineage>
        <taxon>Bacteria</taxon>
        <taxon>Bacillati</taxon>
        <taxon>Bacillota</taxon>
        <taxon>Bacilli</taxon>
        <taxon>Lactobacillales</taxon>
        <taxon>Lactobacillaceae</taxon>
        <taxon>Lactobacillus</taxon>
    </lineage>
</organism>
<dbReference type="Proteomes" id="UP000063930">
    <property type="component" value="Chromosome"/>
</dbReference>
<dbReference type="Proteomes" id="UP000267794">
    <property type="component" value="Chromosome"/>
</dbReference>
<protein>
    <submittedName>
        <fullName evidence="4">Uncharacterized protein</fullName>
    </submittedName>
</protein>
<dbReference type="AlphaFoldDB" id="A0A0D5MJH3"/>
<dbReference type="OrthoDB" id="9959167at2"/>
<dbReference type="Proteomes" id="UP000601587">
    <property type="component" value="Unassembled WGS sequence"/>
</dbReference>
<reference evidence="1 5" key="1">
    <citation type="submission" date="2015-08" db="EMBL/GenBank/DDBJ databases">
        <title>Complete genome sequence of Lactobacillus helveticus CAUH18, a probiotic strain originated from koumiss.</title>
        <authorList>
            <person name="Yang Y."/>
            <person name="Hao Y."/>
        </authorList>
    </citation>
    <scope>NUCLEOTIDE SEQUENCE [LARGE SCALE GENOMIC DNA]</scope>
    <source>
        <strain evidence="1 5">CAUH18</strain>
    </source>
</reference>
<reference evidence="2 6" key="2">
    <citation type="submission" date="2016-10" db="EMBL/GenBank/DDBJ databases">
        <title>Complete genomic sequencing of Lactobacillus helveticus LH99 and comparative genome analysis.</title>
        <authorList>
            <person name="Li N."/>
            <person name="You C."/>
            <person name="Liu Z."/>
        </authorList>
    </citation>
    <scope>NUCLEOTIDE SEQUENCE [LARGE SCALE GENOMIC DNA]</scope>
    <source>
        <strain evidence="2 6">LH99</strain>
    </source>
</reference>
<accession>A0A0D5MJH3</accession>
<dbReference type="Proteomes" id="UP000630086">
    <property type="component" value="Unassembled WGS sequence"/>
</dbReference>
<gene>
    <name evidence="1" type="ORF">ALV80_08780</name>
    <name evidence="2" type="ORF">BC335_1880</name>
    <name evidence="4" type="ORF">IMAU50013_01526</name>
    <name evidence="3" type="ORF">LHEJCM1062_14510</name>
</gene>
<evidence type="ECO:0000313" key="4">
    <source>
        <dbReference type="EMBL" id="NRN91979.1"/>
    </source>
</evidence>
<dbReference type="EMBL" id="BLYV01000325">
    <property type="protein sequence ID" value="GFP13579.1"/>
    <property type="molecule type" value="Genomic_DNA"/>
</dbReference>
<dbReference type="EMBL" id="CP012381">
    <property type="protein sequence ID" value="ALI53114.1"/>
    <property type="molecule type" value="Genomic_DNA"/>
</dbReference>
<evidence type="ECO:0000313" key="1">
    <source>
        <dbReference type="EMBL" id="ALI53114.1"/>
    </source>
</evidence>
<evidence type="ECO:0000313" key="3">
    <source>
        <dbReference type="EMBL" id="GFP13579.1"/>
    </source>
</evidence>
<dbReference type="EMBL" id="CP017982">
    <property type="protein sequence ID" value="AYE62256.1"/>
    <property type="molecule type" value="Genomic_DNA"/>
</dbReference>
<dbReference type="EMBL" id="WCGB01000035">
    <property type="protein sequence ID" value="NRN91979.1"/>
    <property type="molecule type" value="Genomic_DNA"/>
</dbReference>
<sequence length="97" mass="11562">MKLTDEELDERFVTEISMIIEREIAKEKKISLAKAKEDFESSKTYSYLCSDDPFIEEGPEYFLDLYRNELKYGKMISSDTLYFKQKYPEEYQEAGIK</sequence>
<dbReference type="KEGG" id="lhd:HUO_09655"/>
<evidence type="ECO:0000313" key="6">
    <source>
        <dbReference type="Proteomes" id="UP000267794"/>
    </source>
</evidence>
<reference evidence="3" key="4">
    <citation type="submission" date="2020-07" db="EMBL/GenBank/DDBJ databases">
        <title>Draft genome sequence of Lactobacillus helveticus strain JCM 1062.</title>
        <authorList>
            <person name="Endo A."/>
            <person name="Maeno S."/>
            <person name="Kido Y."/>
        </authorList>
    </citation>
    <scope>NUCLEOTIDE SEQUENCE</scope>
    <source>
        <strain evidence="3">JCM 1062</strain>
    </source>
</reference>
<proteinExistence type="predicted"/>
<dbReference type="RefSeq" id="WP_003626988.1">
    <property type="nucleotide sequence ID" value="NZ_AP023028.1"/>
</dbReference>
<reference evidence="4" key="3">
    <citation type="submission" date="2019-09" db="EMBL/GenBank/DDBJ databases">
        <title>Comparative genomic analysis of Lactobacillus helveticus.</title>
        <authorList>
            <person name="Zhang H."/>
            <person name="Chen Y."/>
            <person name="Zhong Z."/>
        </authorList>
    </citation>
    <scope>NUCLEOTIDE SEQUENCE</scope>
    <source>
        <strain evidence="4">IMAU50013</strain>
    </source>
</reference>
<evidence type="ECO:0000313" key="5">
    <source>
        <dbReference type="Proteomes" id="UP000063930"/>
    </source>
</evidence>